<feature type="repeat" description="ANK" evidence="3">
    <location>
        <begin position="35"/>
        <end position="67"/>
    </location>
</feature>
<dbReference type="EMBL" id="VSRR010001598">
    <property type="protein sequence ID" value="MPC26437.1"/>
    <property type="molecule type" value="Genomic_DNA"/>
</dbReference>
<organism evidence="4 5">
    <name type="scientific">Portunus trituberculatus</name>
    <name type="common">Swimming crab</name>
    <name type="synonym">Neptunus trituberculatus</name>
    <dbReference type="NCBI Taxonomy" id="210409"/>
    <lineage>
        <taxon>Eukaryota</taxon>
        <taxon>Metazoa</taxon>
        <taxon>Ecdysozoa</taxon>
        <taxon>Arthropoda</taxon>
        <taxon>Crustacea</taxon>
        <taxon>Multicrustacea</taxon>
        <taxon>Malacostraca</taxon>
        <taxon>Eumalacostraca</taxon>
        <taxon>Eucarida</taxon>
        <taxon>Decapoda</taxon>
        <taxon>Pleocyemata</taxon>
        <taxon>Brachyura</taxon>
        <taxon>Eubrachyura</taxon>
        <taxon>Portunoidea</taxon>
        <taxon>Portunidae</taxon>
        <taxon>Portuninae</taxon>
        <taxon>Portunus</taxon>
    </lineage>
</organism>
<evidence type="ECO:0000313" key="5">
    <source>
        <dbReference type="Proteomes" id="UP000324222"/>
    </source>
</evidence>
<dbReference type="Proteomes" id="UP000324222">
    <property type="component" value="Unassembled WGS sequence"/>
</dbReference>
<proteinExistence type="predicted"/>
<keyword evidence="2 3" id="KW-0040">ANK repeat</keyword>
<dbReference type="SUPFAM" id="SSF48403">
    <property type="entry name" value="Ankyrin repeat"/>
    <property type="match status" value="1"/>
</dbReference>
<gene>
    <name evidence="4" type="primary">Abtb1</name>
    <name evidence="4" type="ORF">E2C01_019575</name>
</gene>
<protein>
    <submittedName>
        <fullName evidence="4">Ankyrin repeat and BTB/POZ domain-containing protein 1</fullName>
    </submittedName>
</protein>
<sequence length="109" mass="12801">MDSLELFRQCKKGNIEEVRYLVEQRDVDVNVRDIWDSTPLYYACLCGHLQLVEYLIGVGAHCEANTFDGERCLYGALTDSIRKILTQHNLVTTHTIRRDAYEEFLRRQF</sequence>
<dbReference type="InterPro" id="IPR044515">
    <property type="entry name" value="ABTB1"/>
</dbReference>
<name>A0A5B7DZC5_PORTR</name>
<evidence type="ECO:0000256" key="1">
    <source>
        <dbReference type="ARBA" id="ARBA00022737"/>
    </source>
</evidence>
<dbReference type="AlphaFoldDB" id="A0A5B7DZC5"/>
<dbReference type="GO" id="GO:0005737">
    <property type="term" value="C:cytoplasm"/>
    <property type="evidence" value="ECO:0007669"/>
    <property type="project" value="TreeGrafter"/>
</dbReference>
<dbReference type="OrthoDB" id="684045at2759"/>
<comment type="caution">
    <text evidence="4">The sequence shown here is derived from an EMBL/GenBank/DDBJ whole genome shotgun (WGS) entry which is preliminary data.</text>
</comment>
<evidence type="ECO:0000256" key="2">
    <source>
        <dbReference type="ARBA" id="ARBA00023043"/>
    </source>
</evidence>
<dbReference type="Gene3D" id="1.25.40.20">
    <property type="entry name" value="Ankyrin repeat-containing domain"/>
    <property type="match status" value="1"/>
</dbReference>
<keyword evidence="1" id="KW-0677">Repeat</keyword>
<dbReference type="Pfam" id="PF13637">
    <property type="entry name" value="Ank_4"/>
    <property type="match status" value="1"/>
</dbReference>
<evidence type="ECO:0000256" key="3">
    <source>
        <dbReference type="PROSITE-ProRule" id="PRU00023"/>
    </source>
</evidence>
<dbReference type="GO" id="GO:0000151">
    <property type="term" value="C:ubiquitin ligase complex"/>
    <property type="evidence" value="ECO:0007669"/>
    <property type="project" value="TreeGrafter"/>
</dbReference>
<keyword evidence="5" id="KW-1185">Reference proteome</keyword>
<dbReference type="InterPro" id="IPR036770">
    <property type="entry name" value="Ankyrin_rpt-contain_sf"/>
</dbReference>
<dbReference type="PROSITE" id="PS50088">
    <property type="entry name" value="ANK_REPEAT"/>
    <property type="match status" value="1"/>
</dbReference>
<dbReference type="PANTHER" id="PTHR46231:SF1">
    <property type="entry name" value="ANKYRIN REPEAT AND BTB_POZ DOMAIN-CONTAINING PROTEIN 1"/>
    <property type="match status" value="1"/>
</dbReference>
<reference evidence="4 5" key="1">
    <citation type="submission" date="2019-05" db="EMBL/GenBank/DDBJ databases">
        <title>Another draft genome of Portunus trituberculatus and its Hox gene families provides insights of decapod evolution.</title>
        <authorList>
            <person name="Jeong J.-H."/>
            <person name="Song I."/>
            <person name="Kim S."/>
            <person name="Choi T."/>
            <person name="Kim D."/>
            <person name="Ryu S."/>
            <person name="Kim W."/>
        </authorList>
    </citation>
    <scope>NUCLEOTIDE SEQUENCE [LARGE SCALE GENOMIC DNA]</scope>
    <source>
        <tissue evidence="4">Muscle</tissue>
    </source>
</reference>
<dbReference type="PANTHER" id="PTHR46231">
    <property type="entry name" value="ANKYRIN REPEAT AND BTB/POZ DOMAIN-CONTAINING PROTEIN 1"/>
    <property type="match status" value="1"/>
</dbReference>
<accession>A0A5B7DZC5</accession>
<evidence type="ECO:0000313" key="4">
    <source>
        <dbReference type="EMBL" id="MPC26437.1"/>
    </source>
</evidence>
<dbReference type="InterPro" id="IPR002110">
    <property type="entry name" value="Ankyrin_rpt"/>
</dbReference>